<gene>
    <name evidence="1" type="ORF">IHE51_01950</name>
</gene>
<dbReference type="Proteomes" id="UP000718571">
    <property type="component" value="Unassembled WGS sequence"/>
</dbReference>
<reference evidence="1 2" key="1">
    <citation type="submission" date="2020-09" db="EMBL/GenBank/DDBJ databases">
        <title>Genomic characterization of a novel Parvarchaeota family in acid mine drainage sediments.</title>
        <authorList>
            <person name="Luo Z.-H."/>
        </authorList>
    </citation>
    <scope>NUCLEOTIDE SEQUENCE [LARGE SCALE GENOMIC DNA]</scope>
    <source>
        <strain evidence="1">MAS1_bins.189</strain>
    </source>
</reference>
<name>A0A8T3UVT3_9ARCH</name>
<protein>
    <submittedName>
        <fullName evidence="1">Uncharacterized protein</fullName>
    </submittedName>
</protein>
<proteinExistence type="predicted"/>
<dbReference type="EMBL" id="JADFAR010000023">
    <property type="protein sequence ID" value="MBE5728600.1"/>
    <property type="molecule type" value="Genomic_DNA"/>
</dbReference>
<organism evidence="1 2">
    <name type="scientific">Candidatus Acidifodinimicrobium mancum</name>
    <dbReference type="NCBI Taxonomy" id="2898728"/>
    <lineage>
        <taxon>Archaea</taxon>
        <taxon>Candidatus Parvarchaeota</taxon>
        <taxon>Candidatus Acidifodinimicrobiaceae</taxon>
        <taxon>Candidatus Acidifodinimicrobium</taxon>
    </lineage>
</organism>
<accession>A0A8T3UVT3</accession>
<dbReference type="AlphaFoldDB" id="A0A8T3UVT3"/>
<evidence type="ECO:0000313" key="1">
    <source>
        <dbReference type="EMBL" id="MBE5728600.1"/>
    </source>
</evidence>
<comment type="caution">
    <text evidence="1">The sequence shown here is derived from an EMBL/GenBank/DDBJ whole genome shotgun (WGS) entry which is preliminary data.</text>
</comment>
<sequence>MKHLLVALIVLAGIVVGVYYLITTSSGVPQNGGQTVFDGGLLYNQLGAQTITGARVLSDNGCKTDPNTGLSNCTAEIETQYGTIYFNYEHNMMMKPCLSNGDIVNIVIGADGVAEVTRTYWNGGGA</sequence>
<evidence type="ECO:0000313" key="2">
    <source>
        <dbReference type="Proteomes" id="UP000718571"/>
    </source>
</evidence>